<evidence type="ECO:0000313" key="3">
    <source>
        <dbReference type="Proteomes" id="UP000001861"/>
    </source>
</evidence>
<dbReference type="Pfam" id="PF00651">
    <property type="entry name" value="BTB"/>
    <property type="match status" value="1"/>
</dbReference>
<dbReference type="PROSITE" id="PS50097">
    <property type="entry name" value="BTB"/>
    <property type="match status" value="1"/>
</dbReference>
<dbReference type="OrthoDB" id="2367075at2759"/>
<reference evidence="2 3" key="1">
    <citation type="journal article" date="2010" name="Proc. Natl. Acad. Sci. U.S.A.">
        <title>Insights into evolution of multicellular fungi from the assembled chromosomes of the mushroom Coprinopsis cinerea (Coprinus cinereus).</title>
        <authorList>
            <person name="Stajich J.E."/>
            <person name="Wilke S.K."/>
            <person name="Ahren D."/>
            <person name="Au C.H."/>
            <person name="Birren B.W."/>
            <person name="Borodovsky M."/>
            <person name="Burns C."/>
            <person name="Canback B."/>
            <person name="Casselton L.A."/>
            <person name="Cheng C.K."/>
            <person name="Deng J."/>
            <person name="Dietrich F.S."/>
            <person name="Fargo D.C."/>
            <person name="Farman M.L."/>
            <person name="Gathman A.C."/>
            <person name="Goldberg J."/>
            <person name="Guigo R."/>
            <person name="Hoegger P.J."/>
            <person name="Hooker J.B."/>
            <person name="Huggins A."/>
            <person name="James T.Y."/>
            <person name="Kamada T."/>
            <person name="Kilaru S."/>
            <person name="Kodira C."/>
            <person name="Kues U."/>
            <person name="Kupfer D."/>
            <person name="Kwan H.S."/>
            <person name="Lomsadze A."/>
            <person name="Li W."/>
            <person name="Lilly W.W."/>
            <person name="Ma L.J."/>
            <person name="Mackey A.J."/>
            <person name="Manning G."/>
            <person name="Martin F."/>
            <person name="Muraguchi H."/>
            <person name="Natvig D.O."/>
            <person name="Palmerini H."/>
            <person name="Ramesh M.A."/>
            <person name="Rehmeyer C.J."/>
            <person name="Roe B.A."/>
            <person name="Shenoy N."/>
            <person name="Stanke M."/>
            <person name="Ter-Hovhannisyan V."/>
            <person name="Tunlid A."/>
            <person name="Velagapudi R."/>
            <person name="Vision T.J."/>
            <person name="Zeng Q."/>
            <person name="Zolan M.E."/>
            <person name="Pukkila P.J."/>
        </authorList>
    </citation>
    <scope>NUCLEOTIDE SEQUENCE [LARGE SCALE GENOMIC DNA]</scope>
    <source>
        <strain evidence="3">Okayama-7 / 130 / ATCC MYA-4618 / FGSC 9003</strain>
    </source>
</reference>
<dbReference type="CDD" id="cd18186">
    <property type="entry name" value="BTB_POZ_ZBTB_KLHL-like"/>
    <property type="match status" value="1"/>
</dbReference>
<sequence length="236" mass="26877">MDILDELAKPEIPFQTLLDKRNYSLCMRHPQFYFSDGNVTFLVESVLVRVHRYFFQRDSPVFASMFSLPPPPGEGPEGASDEGPIVLEGVKLGDFERFLSVLYPKDFHSGNTLATEGWISTLKLASLWQFTSITKLSLSKLTKLTSTSPIDRIHIARQLSPCIPELSTWFMTAYLDLCTRDEPLNLEEGEKLGMKDVIRIGVVRHHIRFVKGSDLDRSKDMVLLLVAQTWGKDLYH</sequence>
<dbReference type="RefSeq" id="XP_001830074.2">
    <property type="nucleotide sequence ID" value="XM_001830022.2"/>
</dbReference>
<dbReference type="InterPro" id="IPR000210">
    <property type="entry name" value="BTB/POZ_dom"/>
</dbReference>
<dbReference type="GeneID" id="6006512"/>
<dbReference type="AlphaFoldDB" id="A8N5C9"/>
<dbReference type="InterPro" id="IPR011333">
    <property type="entry name" value="SKP1/BTB/POZ_sf"/>
</dbReference>
<keyword evidence="3" id="KW-1185">Reference proteome</keyword>
<dbReference type="Proteomes" id="UP000001861">
    <property type="component" value="Unassembled WGS sequence"/>
</dbReference>
<dbReference type="HOGENOM" id="CLU_047592_7_1_1"/>
<proteinExistence type="predicted"/>
<evidence type="ECO:0000259" key="1">
    <source>
        <dbReference type="PROSITE" id="PS50097"/>
    </source>
</evidence>
<feature type="domain" description="BTB" evidence="1">
    <location>
        <begin position="37"/>
        <end position="111"/>
    </location>
</feature>
<comment type="caution">
    <text evidence="2">The sequence shown here is derived from an EMBL/GenBank/DDBJ whole genome shotgun (WGS) entry which is preliminary data.</text>
</comment>
<organism evidence="2 3">
    <name type="scientific">Coprinopsis cinerea (strain Okayama-7 / 130 / ATCC MYA-4618 / FGSC 9003)</name>
    <name type="common">Inky cap fungus</name>
    <name type="synonym">Hormographiella aspergillata</name>
    <dbReference type="NCBI Taxonomy" id="240176"/>
    <lineage>
        <taxon>Eukaryota</taxon>
        <taxon>Fungi</taxon>
        <taxon>Dikarya</taxon>
        <taxon>Basidiomycota</taxon>
        <taxon>Agaricomycotina</taxon>
        <taxon>Agaricomycetes</taxon>
        <taxon>Agaricomycetidae</taxon>
        <taxon>Agaricales</taxon>
        <taxon>Agaricineae</taxon>
        <taxon>Psathyrellaceae</taxon>
        <taxon>Coprinopsis</taxon>
    </lineage>
</organism>
<dbReference type="OMA" id="SNMWRLL"/>
<evidence type="ECO:0000313" key="2">
    <source>
        <dbReference type="EMBL" id="EAU91739.2"/>
    </source>
</evidence>
<dbReference type="eggNOG" id="ENOG502SVCR">
    <property type="taxonomic scope" value="Eukaryota"/>
</dbReference>
<dbReference type="Gene3D" id="3.30.710.10">
    <property type="entry name" value="Potassium Channel Kv1.1, Chain A"/>
    <property type="match status" value="1"/>
</dbReference>
<dbReference type="SMART" id="SM00225">
    <property type="entry name" value="BTB"/>
    <property type="match status" value="1"/>
</dbReference>
<dbReference type="InParanoid" id="A8N5C9"/>
<name>A8N5C9_COPC7</name>
<dbReference type="KEGG" id="cci:CC1G_04507"/>
<dbReference type="EMBL" id="AACS02000003">
    <property type="protein sequence ID" value="EAU91739.2"/>
    <property type="molecule type" value="Genomic_DNA"/>
</dbReference>
<accession>A8N5C9</accession>
<dbReference type="STRING" id="240176.A8N5C9"/>
<protein>
    <recommendedName>
        <fullName evidence="1">BTB domain-containing protein</fullName>
    </recommendedName>
</protein>
<dbReference type="VEuPathDB" id="FungiDB:CC1G_04507"/>
<gene>
    <name evidence="2" type="ORF">CC1G_04507</name>
</gene>
<dbReference type="SUPFAM" id="SSF54695">
    <property type="entry name" value="POZ domain"/>
    <property type="match status" value="1"/>
</dbReference>